<evidence type="ECO:0000256" key="2">
    <source>
        <dbReference type="SAM" id="Phobius"/>
    </source>
</evidence>
<keyword evidence="2" id="KW-1133">Transmembrane helix</keyword>
<feature type="transmembrane region" description="Helical" evidence="2">
    <location>
        <begin position="40"/>
        <end position="61"/>
    </location>
</feature>
<dbReference type="AlphaFoldDB" id="A0A1Q3A9U2"/>
<dbReference type="PANTHER" id="PTHR40018:SF1">
    <property type="entry name" value="[PSI+] INDUCTION PROTEIN 2"/>
    <property type="match status" value="1"/>
</dbReference>
<dbReference type="EMBL" id="BDGX01000033">
    <property type="protein sequence ID" value="GAV52408.1"/>
    <property type="molecule type" value="Genomic_DNA"/>
</dbReference>
<evidence type="ECO:0000313" key="3">
    <source>
        <dbReference type="EMBL" id="GAV52408.1"/>
    </source>
</evidence>
<proteinExistence type="predicted"/>
<dbReference type="InterPro" id="IPR037504">
    <property type="entry name" value="PSI_induc_2"/>
</dbReference>
<protein>
    <recommendedName>
        <fullName evidence="5">[PSI+] induction protein 2</fullName>
    </recommendedName>
</protein>
<evidence type="ECO:0000313" key="4">
    <source>
        <dbReference type="Proteomes" id="UP000187013"/>
    </source>
</evidence>
<dbReference type="GO" id="GO:0005935">
    <property type="term" value="C:cellular bud neck"/>
    <property type="evidence" value="ECO:0007669"/>
    <property type="project" value="TreeGrafter"/>
</dbReference>
<organism evidence="3 4">
    <name type="scientific">Zygosaccharomyces rouxii</name>
    <dbReference type="NCBI Taxonomy" id="4956"/>
    <lineage>
        <taxon>Eukaryota</taxon>
        <taxon>Fungi</taxon>
        <taxon>Dikarya</taxon>
        <taxon>Ascomycota</taxon>
        <taxon>Saccharomycotina</taxon>
        <taxon>Saccharomycetes</taxon>
        <taxon>Saccharomycetales</taxon>
        <taxon>Saccharomycetaceae</taxon>
        <taxon>Zygosaccharomyces</taxon>
    </lineage>
</organism>
<dbReference type="OrthoDB" id="3980401at2759"/>
<gene>
    <name evidence="3" type="ORF">ZYGR_0AG03990</name>
</gene>
<reference evidence="3 4" key="1">
    <citation type="submission" date="2016-08" db="EMBL/GenBank/DDBJ databases">
        <title>Draft genome sequence of allopolyploid Zygosaccharomyces rouxii.</title>
        <authorList>
            <person name="Watanabe J."/>
            <person name="Uehara K."/>
            <person name="Mogi Y."/>
            <person name="Tsukioka Y."/>
        </authorList>
    </citation>
    <scope>NUCLEOTIDE SEQUENCE [LARGE SCALE GENOMIC DNA]</scope>
    <source>
        <strain evidence="3 4">NBRC 110957</strain>
    </source>
</reference>
<keyword evidence="2" id="KW-0812">Transmembrane</keyword>
<feature type="compositionally biased region" description="Polar residues" evidence="1">
    <location>
        <begin position="181"/>
        <end position="196"/>
    </location>
</feature>
<name>A0A1Q3A9U2_ZYGRO</name>
<feature type="region of interest" description="Disordered" evidence="1">
    <location>
        <begin position="171"/>
        <end position="202"/>
    </location>
</feature>
<accession>A0A1Q3A9U2</accession>
<evidence type="ECO:0000256" key="1">
    <source>
        <dbReference type="SAM" id="MobiDB-lite"/>
    </source>
</evidence>
<keyword evidence="2" id="KW-0472">Membrane</keyword>
<dbReference type="PANTHER" id="PTHR40018">
    <property type="entry name" value="[PSI+] INDUCTION PROTEIN 2"/>
    <property type="match status" value="1"/>
</dbReference>
<dbReference type="GO" id="GO:0005886">
    <property type="term" value="C:plasma membrane"/>
    <property type="evidence" value="ECO:0007669"/>
    <property type="project" value="TreeGrafter"/>
</dbReference>
<dbReference type="Proteomes" id="UP000187013">
    <property type="component" value="Unassembled WGS sequence"/>
</dbReference>
<evidence type="ECO:0008006" key="5">
    <source>
        <dbReference type="Google" id="ProtNLM"/>
    </source>
</evidence>
<sequence length="212" mass="24191">MPICFARDLLARSSFSNDVQDTAKSFGSWDSCMNDKPCKIIAIVGIAVASIVVIWLIGGLLTCFRQGVTGIGGFLCWCCNCKPRSRGTQMQPVNDGYLHPRRSMAGNPSTVIYQPIQPPESAYYRNGNDSYYDEGSKSGEIFELEQEFDLEKQRQKSLKRKHRLPAVIHDDTPSVYEPRSGLTNHWNDYNNNNRSPYPNDDYSYRGYEYQKY</sequence>
<comment type="caution">
    <text evidence="3">The sequence shown here is derived from an EMBL/GenBank/DDBJ whole genome shotgun (WGS) entry which is preliminary data.</text>
</comment>